<dbReference type="NCBIfam" id="NF001808">
    <property type="entry name" value="PRK00522.1"/>
    <property type="match status" value="1"/>
</dbReference>
<sequence length="168" mass="18306">MAKITFKGSPVSTNGDLPKVGSKAPCFNLVKSDLSELNCCDLKGKRLVLNIFPSLDTSVCATSVRKFNELASKMDNTLVIAVSKDLPFAQSRFCTTEGIENVIPASAFRATNFSQLYGVEMINGPLAGLLARAVVVIDEDFNIIYEELVPEIAQEPDYDAVIEVLKKK</sequence>
<dbReference type="InterPro" id="IPR013740">
    <property type="entry name" value="Redoxin"/>
</dbReference>
<evidence type="ECO:0000256" key="3">
    <source>
        <dbReference type="ARBA" id="ARBA00023002"/>
    </source>
</evidence>
<comment type="subunit">
    <text evidence="6">Homodimer.</text>
</comment>
<evidence type="ECO:0000256" key="5">
    <source>
        <dbReference type="ARBA" id="ARBA00023284"/>
    </source>
</evidence>
<accession>A0A7G1HZS4</accession>
<comment type="miscellaneous">
    <text evidence="6">The active site is a conserved redox-active cysteine residue, the peroxidatic cysteine (C(P)), which makes the nucleophilic attack on the peroxide substrate. The peroxide oxidizes the C(P)-SH to cysteine sulfenic acid (C(P)-SOH), which then reacts with another cysteine residue, the resolving cysteine (C(R)), to form a disulfide bridge. The disulfide is subsequently reduced by an appropriate electron donor to complete the catalytic cycle. In this atypical 2-Cys peroxiredoxin, C(R) is present in the same subunit to form an intramolecular disulfide. The disulfide is subsequently reduced by thioredoxin.</text>
</comment>
<proteinExistence type="inferred from homology"/>
<dbReference type="Gene3D" id="3.40.30.10">
    <property type="entry name" value="Glutaredoxin"/>
    <property type="match status" value="1"/>
</dbReference>
<dbReference type="EC" id="1.11.1.24" evidence="6"/>
<dbReference type="InterPro" id="IPR036249">
    <property type="entry name" value="Thioredoxin-like_sf"/>
</dbReference>
<evidence type="ECO:0000313" key="9">
    <source>
        <dbReference type="Proteomes" id="UP000594042"/>
    </source>
</evidence>
<name>A0A7G1HZS4_9BACT</name>
<evidence type="ECO:0000259" key="7">
    <source>
        <dbReference type="PROSITE" id="PS51352"/>
    </source>
</evidence>
<keyword evidence="1 6" id="KW-0575">Peroxidase</keyword>
<keyword evidence="9" id="KW-1185">Reference proteome</keyword>
<dbReference type="InterPro" id="IPR013766">
    <property type="entry name" value="Thioredoxin_domain"/>
</dbReference>
<organism evidence="8 9">
    <name type="scientific">Coprobacter secundus subsp. similis</name>
    <dbReference type="NCBI Taxonomy" id="2751153"/>
    <lineage>
        <taxon>Bacteria</taxon>
        <taxon>Pseudomonadati</taxon>
        <taxon>Bacteroidota</taxon>
        <taxon>Bacteroidia</taxon>
        <taxon>Bacteroidales</taxon>
        <taxon>Barnesiellaceae</taxon>
        <taxon>Coprobacter</taxon>
    </lineage>
</organism>
<dbReference type="PROSITE" id="PS01265">
    <property type="entry name" value="TPX"/>
    <property type="match status" value="1"/>
</dbReference>
<dbReference type="InterPro" id="IPR002065">
    <property type="entry name" value="TPX"/>
</dbReference>
<dbReference type="KEGG" id="copr:Cop2CBH44_28860"/>
<comment type="function">
    <text evidence="6">Thiol-specific peroxidase that catalyzes the reduction of hydrogen peroxide and organic hydroperoxides to water and alcohols, respectively. Plays a role in cell protection against oxidative stress by detoxifying peroxides.</text>
</comment>
<keyword evidence="2 6" id="KW-0049">Antioxidant</keyword>
<keyword evidence="5 6" id="KW-0676">Redox-active center</keyword>
<evidence type="ECO:0000256" key="4">
    <source>
        <dbReference type="ARBA" id="ARBA00023157"/>
    </source>
</evidence>
<dbReference type="HAMAP" id="MF_00269">
    <property type="entry name" value="Tpx"/>
    <property type="match status" value="1"/>
</dbReference>
<dbReference type="RefSeq" id="WP_021929697.1">
    <property type="nucleotide sequence ID" value="NZ_AP023322.1"/>
</dbReference>
<dbReference type="PROSITE" id="PS51352">
    <property type="entry name" value="THIOREDOXIN_2"/>
    <property type="match status" value="1"/>
</dbReference>
<keyword evidence="4 6" id="KW-1015">Disulfide bond</keyword>
<dbReference type="PANTHER" id="PTHR43110:SF1">
    <property type="entry name" value="THIOL PEROXIDASE"/>
    <property type="match status" value="1"/>
</dbReference>
<comment type="catalytic activity">
    <reaction evidence="6">
        <text>a hydroperoxide + [thioredoxin]-dithiol = an alcohol + [thioredoxin]-disulfide + H2O</text>
        <dbReference type="Rhea" id="RHEA:62620"/>
        <dbReference type="Rhea" id="RHEA-COMP:10698"/>
        <dbReference type="Rhea" id="RHEA-COMP:10700"/>
        <dbReference type="ChEBI" id="CHEBI:15377"/>
        <dbReference type="ChEBI" id="CHEBI:29950"/>
        <dbReference type="ChEBI" id="CHEBI:30879"/>
        <dbReference type="ChEBI" id="CHEBI:35924"/>
        <dbReference type="ChEBI" id="CHEBI:50058"/>
        <dbReference type="EC" id="1.11.1.24"/>
    </reaction>
</comment>
<evidence type="ECO:0000313" key="8">
    <source>
        <dbReference type="EMBL" id="BCI64533.1"/>
    </source>
</evidence>
<feature type="active site" description="Cysteine sulfenic acid (-SOH) intermediate" evidence="6">
    <location>
        <position position="60"/>
    </location>
</feature>
<dbReference type="CDD" id="cd03014">
    <property type="entry name" value="PRX_Atyp2cys"/>
    <property type="match status" value="1"/>
</dbReference>
<gene>
    <name evidence="6 8" type="primary">tpx</name>
    <name evidence="8" type="ORF">Cop2CBH44_28860</name>
</gene>
<comment type="similarity">
    <text evidence="6">Belongs to the peroxiredoxin family. Tpx subfamily.</text>
</comment>
<keyword evidence="3 6" id="KW-0560">Oxidoreductase</keyword>
<dbReference type="PANTHER" id="PTHR43110">
    <property type="entry name" value="THIOL PEROXIDASE"/>
    <property type="match status" value="1"/>
</dbReference>
<dbReference type="AlphaFoldDB" id="A0A7G1HZS4"/>
<feature type="domain" description="Thioredoxin" evidence="7">
    <location>
        <begin position="18"/>
        <end position="168"/>
    </location>
</feature>
<dbReference type="Pfam" id="PF08534">
    <property type="entry name" value="Redoxin"/>
    <property type="match status" value="1"/>
</dbReference>
<evidence type="ECO:0000256" key="1">
    <source>
        <dbReference type="ARBA" id="ARBA00022559"/>
    </source>
</evidence>
<evidence type="ECO:0000256" key="6">
    <source>
        <dbReference type="HAMAP-Rule" id="MF_00269"/>
    </source>
</evidence>
<dbReference type="Proteomes" id="UP000594042">
    <property type="component" value="Chromosome"/>
</dbReference>
<dbReference type="EMBL" id="AP023322">
    <property type="protein sequence ID" value="BCI64533.1"/>
    <property type="molecule type" value="Genomic_DNA"/>
</dbReference>
<protein>
    <recommendedName>
        <fullName evidence="6">Thiol peroxidase</fullName>
        <shortName evidence="6">Tpx</shortName>
        <ecNumber evidence="6">1.11.1.24</ecNumber>
    </recommendedName>
    <alternativeName>
        <fullName evidence="6">Peroxiredoxin tpx</fullName>
        <shortName evidence="6">Prx</shortName>
    </alternativeName>
    <alternativeName>
        <fullName evidence="6">Thioredoxin peroxidase</fullName>
    </alternativeName>
    <alternativeName>
        <fullName evidence="6">Thioredoxin-dependent peroxiredoxin</fullName>
    </alternativeName>
</protein>
<evidence type="ECO:0000256" key="2">
    <source>
        <dbReference type="ARBA" id="ARBA00022862"/>
    </source>
</evidence>
<dbReference type="GO" id="GO:0008379">
    <property type="term" value="F:thioredoxin peroxidase activity"/>
    <property type="evidence" value="ECO:0007669"/>
    <property type="project" value="UniProtKB-UniRule"/>
</dbReference>
<dbReference type="SUPFAM" id="SSF52833">
    <property type="entry name" value="Thioredoxin-like"/>
    <property type="match status" value="1"/>
</dbReference>
<reference evidence="9" key="1">
    <citation type="submission" date="2020-07" db="EMBL/GenBank/DDBJ databases">
        <title>Complete genome sequencing of Coprobacter sp. strain 2CBH44.</title>
        <authorList>
            <person name="Sakamoto M."/>
            <person name="Murakami T."/>
            <person name="Mori H."/>
        </authorList>
    </citation>
    <scope>NUCLEOTIDE SEQUENCE [LARGE SCALE GENOMIC DNA]</scope>
    <source>
        <strain evidence="9">2CBH44</strain>
    </source>
</reference>
<feature type="disulfide bond" description="Redox-active" evidence="6">
    <location>
        <begin position="60"/>
        <end position="94"/>
    </location>
</feature>
<dbReference type="InterPro" id="IPR050455">
    <property type="entry name" value="Tpx_Peroxidase_subfamily"/>
</dbReference>
<dbReference type="InterPro" id="IPR018219">
    <property type="entry name" value="Tpx_CS"/>
</dbReference>